<reference evidence="8 10" key="2">
    <citation type="submission" date="2017-12" db="EMBL/GenBank/DDBJ databases">
        <title>Comparative Functional Genomics of Dry Heat Resistant strains isolated from the Viking Spacecraft.</title>
        <authorList>
            <person name="Seuylemezian A."/>
            <person name="Cooper K."/>
            <person name="Vaishampayan P."/>
        </authorList>
    </citation>
    <scope>NUCLEOTIDE SEQUENCE [LARGE SCALE GENOMIC DNA]</scope>
    <source>
        <strain evidence="8 10">ATCC 29669</strain>
    </source>
</reference>
<comment type="caution">
    <text evidence="7">The sequence shown here is derived from an EMBL/GenBank/DDBJ whole genome shotgun (WGS) entry which is preliminary data.</text>
</comment>
<keyword evidence="5" id="KW-0472">Membrane</keyword>
<accession>A0A2N5GJ96</accession>
<organism evidence="7 9">
    <name type="scientific">Bacillus canaveralius</name>
    <dbReference type="NCBI Taxonomy" id="1403243"/>
    <lineage>
        <taxon>Bacteria</taxon>
        <taxon>Bacillati</taxon>
        <taxon>Bacillota</taxon>
        <taxon>Bacilli</taxon>
        <taxon>Bacillales</taxon>
        <taxon>Bacillaceae</taxon>
        <taxon>Bacillus</taxon>
    </lineage>
</organism>
<dbReference type="PANTHER" id="PTHR10465:SF0">
    <property type="entry name" value="SARCALUMENIN"/>
    <property type="match status" value="1"/>
</dbReference>
<protein>
    <submittedName>
        <fullName evidence="7">Dynamin family protein</fullName>
    </submittedName>
</protein>
<dbReference type="InterPro" id="IPR027417">
    <property type="entry name" value="P-loop_NTPase"/>
</dbReference>
<name>A0A2N5GJ96_9BACI</name>
<feature type="domain" description="Dynamin N-terminal" evidence="6">
    <location>
        <begin position="639"/>
        <end position="855"/>
    </location>
</feature>
<evidence type="ECO:0000313" key="10">
    <source>
        <dbReference type="Proteomes" id="UP000235114"/>
    </source>
</evidence>
<dbReference type="EMBL" id="PGVA01000041">
    <property type="protein sequence ID" value="PLR81091.1"/>
    <property type="molecule type" value="Genomic_DNA"/>
</dbReference>
<evidence type="ECO:0000256" key="5">
    <source>
        <dbReference type="ARBA" id="ARBA00023136"/>
    </source>
</evidence>
<dbReference type="Gene3D" id="3.40.50.300">
    <property type="entry name" value="P-loop containing nucleotide triphosphate hydrolases"/>
    <property type="match status" value="2"/>
</dbReference>
<gene>
    <name evidence="7" type="ORF">CU635_16415</name>
    <name evidence="8" type="ORF">CVD25_06540</name>
</gene>
<dbReference type="CDD" id="cd09912">
    <property type="entry name" value="DLP_2"/>
    <property type="match status" value="1"/>
</dbReference>
<dbReference type="GO" id="GO:0003924">
    <property type="term" value="F:GTPase activity"/>
    <property type="evidence" value="ECO:0007669"/>
    <property type="project" value="InterPro"/>
</dbReference>
<keyword evidence="10" id="KW-1185">Reference proteome</keyword>
<comment type="subcellular location">
    <subcellularLocation>
        <location evidence="1">Membrane</location>
    </subcellularLocation>
</comment>
<evidence type="ECO:0000313" key="8">
    <source>
        <dbReference type="EMBL" id="PLR98935.1"/>
    </source>
</evidence>
<dbReference type="GO" id="GO:0016020">
    <property type="term" value="C:membrane"/>
    <property type="evidence" value="ECO:0007669"/>
    <property type="project" value="UniProtKB-SubCell"/>
</dbReference>
<keyword evidence="4" id="KW-0342">GTP-binding</keyword>
<dbReference type="EMBL" id="PGVD01000019">
    <property type="protein sequence ID" value="PLR98935.1"/>
    <property type="molecule type" value="Genomic_DNA"/>
</dbReference>
<dbReference type="RefSeq" id="WP_101578463.1">
    <property type="nucleotide sequence ID" value="NZ_PGVA01000041.1"/>
</dbReference>
<evidence type="ECO:0000313" key="7">
    <source>
        <dbReference type="EMBL" id="PLR81091.1"/>
    </source>
</evidence>
<evidence type="ECO:0000256" key="1">
    <source>
        <dbReference type="ARBA" id="ARBA00004370"/>
    </source>
</evidence>
<sequence>MVQIVNQEQELFSKIAALYSYFIENNDEKTAEKARQLAWKLHKQEFSISFCGHFSAGKSTMINRLIGEELLPSSPIPTSANLVKIKAGEDFAKVYFKFDHPHLYPAPYDYEQVKSYCKDGDQIESIEFSSSKAPFPQEAVIMDTPGIDSTDDAHRIATESALHLADIVFYVMDYNHVQSEVNFMFTKQLTDAGKQVYLVINQIDKHQETELAFSEFSQSVHTAFASWGVTPAKIFFTSLKNDSEPHNQFSELQHFLFEKISKRDKLLPGTIFESLKKLAEDHFQLMAAEDEEQLEELDRLLLSVPEENSATLLQKTADLLQEIELLDSSIELAAAKIVNETEAILKNAYLMPFQTRELAECYLQSRQSDFKIGILFSRQKTEQARAERLSAFFNDLQEKVKSQLEWHLKEMLLKMIKEKSIHDPELEHAAQTISIQFDEKLLGETVKPGAGVTGDYLLNYTEDLANALKKLARDQVLKMKEQIVLVLQQKSAANKAVLQAEHKELEAYLEAATKREAIFKSQTSIKFNLEKLLSGDDFDSQPISARIKELLSPDADIPKIIRNSDKQGCPEKTKSRKERPHGAVLLPEKDIAAASDRRSRLTSALRHASAQITDVPGLLKLSEDLMEKAFRLENKNFTVALFGAFSAGKSSFANALLGESILPVSPNPTTAAINKIKPVTTDEVHGIVNVKLKDAEALFDDVNRSLHFFDMKAADFEDALLLIGRLLTKETFNEAAEKTHLAFLTSFYKGFNEYADQLGTVIKTDLHEFRDFVAIEQKSCLVEWVDVFYDCPLTRAGITLVDTPGADSINARHTGVAFDYIKNSDVILFVTYYNHAFSKADREFLIQLGRVKETFQLDKMFFAVNAIDLAANEAEMDDVIGYVNEQLIQHGIRQPNLFALSSLLALREKQQEEPGANSRMPIFEQAFYSFIANDLTEMAETAAEADLNRTKNILTKLISASLADKEAKNQQRIAISSEKRKLLDRIRSQSAEVLLNRLNQETDELAFYIKQRVFFRFNDFFKEAFNPSLLKDDGRNLKKAVDTALEDLLDSLGFDFAQEMRATGLRIEAYIRNITSGFYSAFTTELASANRGLSYSTLDAFEFESIEFQSAFKDIDRQLFKKATAYFKNPKAFFEKNEKRLMSEELERALHQPADHYIKLQGARLKEHYSRLLSDLFTTMLASITRQTEDFYDGILAALNDGYPVDALKKKAEEIEFFRVKDEENGKLAGGA</sequence>
<evidence type="ECO:0000313" key="9">
    <source>
        <dbReference type="Proteomes" id="UP000234951"/>
    </source>
</evidence>
<dbReference type="SUPFAM" id="SSF52540">
    <property type="entry name" value="P-loop containing nucleoside triphosphate hydrolases"/>
    <property type="match status" value="2"/>
</dbReference>
<dbReference type="Proteomes" id="UP000235114">
    <property type="component" value="Unassembled WGS sequence"/>
</dbReference>
<keyword evidence="2" id="KW-0547">Nucleotide-binding</keyword>
<dbReference type="Pfam" id="PF00350">
    <property type="entry name" value="Dynamin_N"/>
    <property type="match status" value="2"/>
</dbReference>
<dbReference type="OrthoDB" id="5477114at2"/>
<dbReference type="Proteomes" id="UP000234951">
    <property type="component" value="Unassembled WGS sequence"/>
</dbReference>
<proteinExistence type="predicted"/>
<evidence type="ECO:0000256" key="3">
    <source>
        <dbReference type="ARBA" id="ARBA00022801"/>
    </source>
</evidence>
<dbReference type="GO" id="GO:0005525">
    <property type="term" value="F:GTP binding"/>
    <property type="evidence" value="ECO:0007669"/>
    <property type="project" value="UniProtKB-KW"/>
</dbReference>
<feature type="domain" description="Dynamin N-terminal" evidence="6">
    <location>
        <begin position="48"/>
        <end position="203"/>
    </location>
</feature>
<dbReference type="AlphaFoldDB" id="A0A2N5GJ96"/>
<dbReference type="InterPro" id="IPR045063">
    <property type="entry name" value="Dynamin_N"/>
</dbReference>
<evidence type="ECO:0000256" key="2">
    <source>
        <dbReference type="ARBA" id="ARBA00022741"/>
    </source>
</evidence>
<reference evidence="7 9" key="1">
    <citation type="submission" date="2017-11" db="EMBL/GenBank/DDBJ databases">
        <title>Comparitive Functional Genomics of Dry Heat Resistant strains isolated from the Viking Spacecraft.</title>
        <authorList>
            <person name="Seuylemezian A."/>
            <person name="Cooper K."/>
            <person name="Vaishampayan P."/>
        </authorList>
    </citation>
    <scope>NUCLEOTIDE SEQUENCE [LARGE SCALE GENOMIC DNA]</scope>
    <source>
        <strain evidence="7 9">M4.6</strain>
    </source>
</reference>
<evidence type="ECO:0000259" key="6">
    <source>
        <dbReference type="Pfam" id="PF00350"/>
    </source>
</evidence>
<dbReference type="InterPro" id="IPR027094">
    <property type="entry name" value="Mitofusin_fam"/>
</dbReference>
<keyword evidence="3" id="KW-0378">Hydrolase</keyword>
<dbReference type="PANTHER" id="PTHR10465">
    <property type="entry name" value="TRANSMEMBRANE GTPASE FZO1"/>
    <property type="match status" value="1"/>
</dbReference>
<evidence type="ECO:0000256" key="4">
    <source>
        <dbReference type="ARBA" id="ARBA00023134"/>
    </source>
</evidence>